<dbReference type="RefSeq" id="WP_048584790.1">
    <property type="nucleotide sequence ID" value="NZ_LFNT01000048.1"/>
</dbReference>
<accession>A0A0J8BYC7</accession>
<organism evidence="5 6">
    <name type="scientific">Streptomyces viridochromogenes</name>
    <dbReference type="NCBI Taxonomy" id="1938"/>
    <lineage>
        <taxon>Bacteria</taxon>
        <taxon>Bacillati</taxon>
        <taxon>Actinomycetota</taxon>
        <taxon>Actinomycetes</taxon>
        <taxon>Kitasatosporales</taxon>
        <taxon>Streptomycetaceae</taxon>
        <taxon>Streptomyces</taxon>
    </lineage>
</organism>
<gene>
    <name evidence="5" type="ORF">ACM01_31415</name>
</gene>
<proteinExistence type="predicted"/>
<dbReference type="EMBL" id="LFNT01000048">
    <property type="protein sequence ID" value="KMS70480.1"/>
    <property type="molecule type" value="Genomic_DNA"/>
</dbReference>
<evidence type="ECO:0000259" key="4">
    <source>
        <dbReference type="PROSITE" id="PS50949"/>
    </source>
</evidence>
<dbReference type="PANTHER" id="PTHR44846">
    <property type="entry name" value="MANNOSYL-D-GLYCERATE TRANSPORT/METABOLISM SYSTEM REPRESSOR MNGR-RELATED"/>
    <property type="match status" value="1"/>
</dbReference>
<dbReference type="CDD" id="cd07377">
    <property type="entry name" value="WHTH_GntR"/>
    <property type="match status" value="1"/>
</dbReference>
<dbReference type="Gene3D" id="1.10.10.10">
    <property type="entry name" value="Winged helix-like DNA-binding domain superfamily/Winged helix DNA-binding domain"/>
    <property type="match status" value="1"/>
</dbReference>
<protein>
    <submittedName>
        <fullName evidence="5">GntR family transcriptional regulator</fullName>
    </submittedName>
</protein>
<sequence length="131" mass="14045">MDQSPEVPKPTPTAKEIAAQFREKITGHDREYDAGDRLPAARALAKELGVQLMTVQSAYGQLRDEGLILTQQGRGTFVRDPAAPLGTEPGSSPAFAALAAELSTIHDALRSLGERLDRLERLVGSETPPSP</sequence>
<dbReference type="InterPro" id="IPR036388">
    <property type="entry name" value="WH-like_DNA-bd_sf"/>
</dbReference>
<dbReference type="GO" id="GO:0045892">
    <property type="term" value="P:negative regulation of DNA-templated transcription"/>
    <property type="evidence" value="ECO:0007669"/>
    <property type="project" value="TreeGrafter"/>
</dbReference>
<dbReference type="SUPFAM" id="SSF46785">
    <property type="entry name" value="Winged helix' DNA-binding domain"/>
    <property type="match status" value="1"/>
</dbReference>
<reference evidence="5 6" key="1">
    <citation type="submission" date="2015-06" db="EMBL/GenBank/DDBJ databases">
        <authorList>
            <person name="Ju K.-S."/>
            <person name="Doroghazi J.R."/>
            <person name="Metcalf W.W."/>
        </authorList>
    </citation>
    <scope>NUCLEOTIDE SEQUENCE [LARGE SCALE GENOMIC DNA]</scope>
    <source>
        <strain evidence="5 6">NRRL 3414</strain>
    </source>
</reference>
<dbReference type="GO" id="GO:0003677">
    <property type="term" value="F:DNA binding"/>
    <property type="evidence" value="ECO:0007669"/>
    <property type="project" value="UniProtKB-KW"/>
</dbReference>
<dbReference type="InterPro" id="IPR036390">
    <property type="entry name" value="WH_DNA-bd_sf"/>
</dbReference>
<evidence type="ECO:0000313" key="5">
    <source>
        <dbReference type="EMBL" id="KMS70480.1"/>
    </source>
</evidence>
<feature type="domain" description="HTH gntR-type" evidence="4">
    <location>
        <begin position="11"/>
        <end position="81"/>
    </location>
</feature>
<dbReference type="InterPro" id="IPR000524">
    <property type="entry name" value="Tscrpt_reg_HTH_GntR"/>
</dbReference>
<name>A0A0J8BYC7_STRVR</name>
<dbReference type="OrthoDB" id="7363114at2"/>
<keyword evidence="3" id="KW-0804">Transcription</keyword>
<dbReference type="Proteomes" id="UP000037432">
    <property type="component" value="Unassembled WGS sequence"/>
</dbReference>
<dbReference type="SMART" id="SM00345">
    <property type="entry name" value="HTH_GNTR"/>
    <property type="match status" value="1"/>
</dbReference>
<evidence type="ECO:0000256" key="1">
    <source>
        <dbReference type="ARBA" id="ARBA00023015"/>
    </source>
</evidence>
<dbReference type="PROSITE" id="PS50949">
    <property type="entry name" value="HTH_GNTR"/>
    <property type="match status" value="1"/>
</dbReference>
<keyword evidence="2" id="KW-0238">DNA-binding</keyword>
<keyword evidence="1" id="KW-0805">Transcription regulation</keyword>
<comment type="caution">
    <text evidence="5">The sequence shown here is derived from an EMBL/GenBank/DDBJ whole genome shotgun (WGS) entry which is preliminary data.</text>
</comment>
<evidence type="ECO:0000256" key="2">
    <source>
        <dbReference type="ARBA" id="ARBA00023125"/>
    </source>
</evidence>
<dbReference type="Pfam" id="PF00392">
    <property type="entry name" value="GntR"/>
    <property type="match status" value="1"/>
</dbReference>
<evidence type="ECO:0000313" key="6">
    <source>
        <dbReference type="Proteomes" id="UP000037432"/>
    </source>
</evidence>
<dbReference type="PANTHER" id="PTHR44846:SF1">
    <property type="entry name" value="MANNOSYL-D-GLYCERATE TRANSPORT_METABOLISM SYSTEM REPRESSOR MNGR-RELATED"/>
    <property type="match status" value="1"/>
</dbReference>
<dbReference type="GO" id="GO:0003700">
    <property type="term" value="F:DNA-binding transcription factor activity"/>
    <property type="evidence" value="ECO:0007669"/>
    <property type="project" value="InterPro"/>
</dbReference>
<dbReference type="AlphaFoldDB" id="A0A0J8BYC7"/>
<evidence type="ECO:0000256" key="3">
    <source>
        <dbReference type="ARBA" id="ARBA00023163"/>
    </source>
</evidence>
<dbReference type="InterPro" id="IPR050679">
    <property type="entry name" value="Bact_HTH_transcr_reg"/>
</dbReference>